<sequence>MKFPKIRNIEKFINFSYAQYGNSSMISIRNILSGTGILFVGTDQFDVYIQIDLYEAQISLFGDFLNSKFVDNKAFEYFVTANCKLKSVEIYSPVGTLHGDFEIVKIFSVRPRNNNKFNYSFVNRLINYEPHSSYDKLGIYLESSKIELNHSKLITFGKAVSFFQKIKNFILQDKTNFKNYNEIWFKGHKSWRFSPDPIIYKDLRLNIDCSEGYITVKSNKSIDDRSLQIIRAALSFYKGAELYSLFSINDSKVTLNLIDHEIKKGFTVVDVDHLENFLTAFLLYADRLSIDELEKFQNEIFLFAAGKSAHIYMNARLALLYITIESASSMDESIPLEQKILKLFNLDNPQLFNYSQHTISNSMKSDTASSLAKIRNAIMHEGMMSEMLYAHFNNHKSKNLKDNNILQLCKNDAHGLWLFIIANMDKYFLNLIGYRGEYHDASDYFRKKKTKI</sequence>
<keyword evidence="2" id="KW-1185">Reference proteome</keyword>
<reference evidence="1 2" key="1">
    <citation type="submission" date="2017-07" db="EMBL/GenBank/DDBJ databases">
        <title>Leptospira spp. isolated from tropical soils.</title>
        <authorList>
            <person name="Thibeaux R."/>
            <person name="Iraola G."/>
            <person name="Ferres I."/>
            <person name="Bierque E."/>
            <person name="Girault D."/>
            <person name="Soupe-Gilbert M.-E."/>
            <person name="Picardeau M."/>
            <person name="Goarant C."/>
        </authorList>
    </citation>
    <scope>NUCLEOTIDE SEQUENCE [LARGE SCALE GENOMIC DNA]</scope>
    <source>
        <strain evidence="1 2">JW2-C-B1</strain>
    </source>
</reference>
<evidence type="ECO:0000313" key="2">
    <source>
        <dbReference type="Proteomes" id="UP000231919"/>
    </source>
</evidence>
<evidence type="ECO:0008006" key="3">
    <source>
        <dbReference type="Google" id="ProtNLM"/>
    </source>
</evidence>
<organism evidence="1 2">
    <name type="scientific">Leptospira kmetyi</name>
    <dbReference type="NCBI Taxonomy" id="408139"/>
    <lineage>
        <taxon>Bacteria</taxon>
        <taxon>Pseudomonadati</taxon>
        <taxon>Spirochaetota</taxon>
        <taxon>Spirochaetia</taxon>
        <taxon>Leptospirales</taxon>
        <taxon>Leptospiraceae</taxon>
        <taxon>Leptospira</taxon>
    </lineage>
</organism>
<gene>
    <name evidence="1" type="ORF">CH378_18030</name>
</gene>
<dbReference type="Proteomes" id="UP000231919">
    <property type="component" value="Unassembled WGS sequence"/>
</dbReference>
<dbReference type="EMBL" id="NPDP01000040">
    <property type="protein sequence ID" value="PJZ28377.1"/>
    <property type="molecule type" value="Genomic_DNA"/>
</dbReference>
<protein>
    <recommendedName>
        <fullName evidence="3">ApeA N-terminal domain-containing protein</fullName>
    </recommendedName>
</protein>
<accession>A0ABX4N8F9</accession>
<name>A0ABX4N8F9_9LEPT</name>
<dbReference type="RefSeq" id="WP_100756287.1">
    <property type="nucleotide sequence ID" value="NZ_NPDP01000040.1"/>
</dbReference>
<proteinExistence type="predicted"/>
<evidence type="ECO:0000313" key="1">
    <source>
        <dbReference type="EMBL" id="PJZ28377.1"/>
    </source>
</evidence>
<comment type="caution">
    <text evidence="1">The sequence shown here is derived from an EMBL/GenBank/DDBJ whole genome shotgun (WGS) entry which is preliminary data.</text>
</comment>